<proteinExistence type="predicted"/>
<evidence type="ECO:0000313" key="3">
    <source>
        <dbReference type="Proteomes" id="UP000028542"/>
    </source>
</evidence>
<protein>
    <submittedName>
        <fullName evidence="2">Uncharacterized protein</fullName>
    </submittedName>
</protein>
<dbReference type="STRING" id="318464.IO99_05270"/>
<dbReference type="Proteomes" id="UP000028542">
    <property type="component" value="Unassembled WGS sequence"/>
</dbReference>
<feature type="transmembrane region" description="Helical" evidence="1">
    <location>
        <begin position="114"/>
        <end position="134"/>
    </location>
</feature>
<feature type="transmembrane region" description="Helical" evidence="1">
    <location>
        <begin position="212"/>
        <end position="234"/>
    </location>
</feature>
<dbReference type="eggNOG" id="ENOG50318XJ">
    <property type="taxonomic scope" value="Bacteria"/>
</dbReference>
<accession>A0A084JEV8</accession>
<feature type="transmembrane region" description="Helical" evidence="1">
    <location>
        <begin position="57"/>
        <end position="76"/>
    </location>
</feature>
<feature type="transmembrane region" description="Helical" evidence="1">
    <location>
        <begin position="155"/>
        <end position="184"/>
    </location>
</feature>
<dbReference type="EMBL" id="JPMD01000011">
    <property type="protein sequence ID" value="KEZ87492.1"/>
    <property type="molecule type" value="Genomic_DNA"/>
</dbReference>
<dbReference type="AlphaFoldDB" id="A0A084JEV8"/>
<keyword evidence="1" id="KW-1133">Transmembrane helix</keyword>
<feature type="transmembrane region" description="Helical" evidence="1">
    <location>
        <begin position="286"/>
        <end position="307"/>
    </location>
</feature>
<evidence type="ECO:0000256" key="1">
    <source>
        <dbReference type="SAM" id="Phobius"/>
    </source>
</evidence>
<sequence length="312" mass="35685">MASFYVTLNLKVEIVLHIISTLTFINIEFKNRIKEGEILKNLFKIELKRALKSKSMLFALAIGSFITISYVIQFVIPASMGIDEVLQYNKSKMYCPPTIFVGWIGNAGYSMHNFLFYMLLPILATIPFADSFFLDRKNGYIKNVLIRAKKRDYYISKYLATFISGGLAIVIPLLISLIITAMFLPSYPPQAREGYLIGAAQMWGELFFIHPFIYILGYLIIDFIFSGFLATIALSISLVVEYRFMVIVAPFLIYLFLYSLLSSLGLNNYEPLYFLQPGYGTCDYRIILYETLFLGIITSTTFLISGVREDIY</sequence>
<reference evidence="2 3" key="1">
    <citation type="submission" date="2014-07" db="EMBL/GenBank/DDBJ databases">
        <title>Draft genome of Clostridium sulfidigenes 113A isolated from sediments associated with methane hydrate from Krishna Godavari basin.</title>
        <authorList>
            <person name="Honkalas V.S."/>
            <person name="Dabir A.P."/>
            <person name="Arora P."/>
            <person name="Dhakephalkar P.K."/>
        </authorList>
    </citation>
    <scope>NUCLEOTIDE SEQUENCE [LARGE SCALE GENOMIC DNA]</scope>
    <source>
        <strain evidence="2 3">113A</strain>
    </source>
</reference>
<feature type="transmembrane region" description="Helical" evidence="1">
    <location>
        <begin position="246"/>
        <end position="266"/>
    </location>
</feature>
<organism evidence="2 3">
    <name type="scientific">Clostridium sulfidigenes</name>
    <dbReference type="NCBI Taxonomy" id="318464"/>
    <lineage>
        <taxon>Bacteria</taxon>
        <taxon>Bacillati</taxon>
        <taxon>Bacillota</taxon>
        <taxon>Clostridia</taxon>
        <taxon>Eubacteriales</taxon>
        <taxon>Clostridiaceae</taxon>
        <taxon>Clostridium</taxon>
    </lineage>
</organism>
<comment type="caution">
    <text evidence="2">The sequence shown here is derived from an EMBL/GenBank/DDBJ whole genome shotgun (WGS) entry which is preliminary data.</text>
</comment>
<gene>
    <name evidence="2" type="ORF">IO99_05270</name>
</gene>
<evidence type="ECO:0000313" key="2">
    <source>
        <dbReference type="EMBL" id="KEZ87492.1"/>
    </source>
</evidence>
<keyword evidence="1" id="KW-0812">Transmembrane</keyword>
<keyword evidence="1" id="KW-0472">Membrane</keyword>
<keyword evidence="3" id="KW-1185">Reference proteome</keyword>
<name>A0A084JEV8_9CLOT</name>